<dbReference type="SUPFAM" id="SSF53800">
    <property type="entry name" value="Chelatase"/>
    <property type="match status" value="1"/>
</dbReference>
<dbReference type="OrthoDB" id="9797895at2"/>
<feature type="compositionally biased region" description="Basic and acidic residues" evidence="3">
    <location>
        <begin position="276"/>
        <end position="299"/>
    </location>
</feature>
<evidence type="ECO:0000256" key="3">
    <source>
        <dbReference type="SAM" id="MobiDB-lite"/>
    </source>
</evidence>
<dbReference type="InterPro" id="IPR002762">
    <property type="entry name" value="CbiX-like"/>
</dbReference>
<dbReference type="AlphaFoldDB" id="A0A1Q8Q3Q6"/>
<keyword evidence="6" id="KW-1185">Reference proteome</keyword>
<dbReference type="GO" id="GO:0016829">
    <property type="term" value="F:lyase activity"/>
    <property type="evidence" value="ECO:0007669"/>
    <property type="project" value="UniProtKB-KW"/>
</dbReference>
<comment type="caution">
    <text evidence="5">The sequence shown here is derived from an EMBL/GenBank/DDBJ whole genome shotgun (WGS) entry which is preliminary data.</text>
</comment>
<sequence length="299" mass="33605">MKAVLFVGHGSRDPEGNEQILQFVKEFLPELNPLVLYETCFLEFARPGIEKGIQNCVEKGATSIALIPLMLLPAGHSKIHIPAAIDAAKAQYPDVAFTYGKPIGIHYETSVILRDRLQDAGVNPDEAAEDDAVILLGRGGSDADANSDLCKIARILWEKTSFETVEPAFYGVTKPSLPQAVEKANKLGVKKITILPYFLFTGVLIKRIEEDIVTFNTQYPHIEFTLADYFGFHPKLKTIIADRMDEALGESVAMNCDTCQYRFEAGEHHHHHHHHDHDGHDHHHHDHDHDHHHEEEAVR</sequence>
<dbReference type="PANTHER" id="PTHR33542:SF3">
    <property type="entry name" value="SIROHYDROCHLORIN FERROCHELATASE, CHLOROPLASTIC"/>
    <property type="match status" value="1"/>
</dbReference>
<dbReference type="RefSeq" id="WP_075399007.1">
    <property type="nucleotide sequence ID" value="NZ_MSDU01000027.1"/>
</dbReference>
<evidence type="ECO:0000259" key="4">
    <source>
        <dbReference type="PROSITE" id="PS00028"/>
    </source>
</evidence>
<evidence type="ECO:0000256" key="2">
    <source>
        <dbReference type="ARBA" id="ARBA00023239"/>
    </source>
</evidence>
<dbReference type="Proteomes" id="UP000185568">
    <property type="component" value="Unassembled WGS sequence"/>
</dbReference>
<dbReference type="InterPro" id="IPR013087">
    <property type="entry name" value="Znf_C2H2_type"/>
</dbReference>
<dbReference type="InterPro" id="IPR050963">
    <property type="entry name" value="Sirohydro_Cobaltochel/CbiX"/>
</dbReference>
<dbReference type="Pfam" id="PF01903">
    <property type="entry name" value="CbiX"/>
    <property type="match status" value="2"/>
</dbReference>
<evidence type="ECO:0000313" key="6">
    <source>
        <dbReference type="Proteomes" id="UP000185568"/>
    </source>
</evidence>
<accession>A0A1Q8Q3Q6</accession>
<dbReference type="GO" id="GO:0046872">
    <property type="term" value="F:metal ion binding"/>
    <property type="evidence" value="ECO:0007669"/>
    <property type="project" value="UniProtKB-KW"/>
</dbReference>
<dbReference type="EMBL" id="MSDU01000027">
    <property type="protein sequence ID" value="OLN21957.1"/>
    <property type="molecule type" value="Genomic_DNA"/>
</dbReference>
<feature type="domain" description="C2H2-type" evidence="4">
    <location>
        <begin position="256"/>
        <end position="277"/>
    </location>
</feature>
<dbReference type="CDD" id="cd03414">
    <property type="entry name" value="CbiX_SirB_C"/>
    <property type="match status" value="1"/>
</dbReference>
<proteinExistence type="predicted"/>
<evidence type="ECO:0000313" key="5">
    <source>
        <dbReference type="EMBL" id="OLN21957.1"/>
    </source>
</evidence>
<dbReference type="PROSITE" id="PS00028">
    <property type="entry name" value="ZINC_FINGER_C2H2_1"/>
    <property type="match status" value="1"/>
</dbReference>
<organism evidence="5 6">
    <name type="scientific">Domibacillus antri</name>
    <dbReference type="NCBI Taxonomy" id="1714264"/>
    <lineage>
        <taxon>Bacteria</taxon>
        <taxon>Bacillati</taxon>
        <taxon>Bacillota</taxon>
        <taxon>Bacilli</taxon>
        <taxon>Bacillales</taxon>
        <taxon>Bacillaceae</taxon>
        <taxon>Domibacillus</taxon>
    </lineage>
</organism>
<dbReference type="Gene3D" id="3.40.50.1400">
    <property type="match status" value="2"/>
</dbReference>
<dbReference type="CDD" id="cd03416">
    <property type="entry name" value="CbiX_SirB_N"/>
    <property type="match status" value="1"/>
</dbReference>
<evidence type="ECO:0000256" key="1">
    <source>
        <dbReference type="ARBA" id="ARBA00022723"/>
    </source>
</evidence>
<gene>
    <name evidence="5" type="ORF">BTO30_12200</name>
</gene>
<dbReference type="STRING" id="1714264.BTO30_12200"/>
<protein>
    <submittedName>
        <fullName evidence="5">Sirohydrochlorin chelatase</fullName>
    </submittedName>
</protein>
<reference evidence="5 6" key="1">
    <citation type="submission" date="2016-12" db="EMBL/GenBank/DDBJ databases">
        <title>Domibacillus antri genome sequencing.</title>
        <authorList>
            <person name="Verma A."/>
            <person name="Krishnamurthi S."/>
        </authorList>
    </citation>
    <scope>NUCLEOTIDE SEQUENCE [LARGE SCALE GENOMIC DNA]</scope>
    <source>
        <strain evidence="5 6">XD80</strain>
    </source>
</reference>
<keyword evidence="1" id="KW-0479">Metal-binding</keyword>
<name>A0A1Q8Q3Q6_9BACI</name>
<keyword evidence="2" id="KW-0456">Lyase</keyword>
<dbReference type="PANTHER" id="PTHR33542">
    <property type="entry name" value="SIROHYDROCHLORIN FERROCHELATASE, CHLOROPLASTIC"/>
    <property type="match status" value="1"/>
</dbReference>
<feature type="region of interest" description="Disordered" evidence="3">
    <location>
        <begin position="270"/>
        <end position="299"/>
    </location>
</feature>